<feature type="repeat" description="WD" evidence="3">
    <location>
        <begin position="610"/>
        <end position="642"/>
    </location>
</feature>
<evidence type="ECO:0000256" key="2">
    <source>
        <dbReference type="ARBA" id="ARBA00022737"/>
    </source>
</evidence>
<dbReference type="Pfam" id="PF00400">
    <property type="entry name" value="WD40"/>
    <property type="match status" value="2"/>
</dbReference>
<feature type="compositionally biased region" description="Polar residues" evidence="4">
    <location>
        <begin position="87"/>
        <end position="97"/>
    </location>
</feature>
<keyword evidence="1 3" id="KW-0853">WD repeat</keyword>
<dbReference type="SMART" id="SM00320">
    <property type="entry name" value="WD40"/>
    <property type="match status" value="4"/>
</dbReference>
<organism evidence="5 6">
    <name type="scientific">Ascaris lumbricoides</name>
    <name type="common">Giant roundworm</name>
    <dbReference type="NCBI Taxonomy" id="6252"/>
    <lineage>
        <taxon>Eukaryota</taxon>
        <taxon>Metazoa</taxon>
        <taxon>Ecdysozoa</taxon>
        <taxon>Nematoda</taxon>
        <taxon>Chromadorea</taxon>
        <taxon>Rhabditida</taxon>
        <taxon>Spirurina</taxon>
        <taxon>Ascaridomorpha</taxon>
        <taxon>Ascaridoidea</taxon>
        <taxon>Ascarididae</taxon>
        <taxon>Ascaris</taxon>
    </lineage>
</organism>
<dbReference type="Gene3D" id="2.130.10.10">
    <property type="entry name" value="YVTN repeat-like/Quinoprotein amine dehydrogenase"/>
    <property type="match status" value="1"/>
</dbReference>
<dbReference type="InterPro" id="IPR006594">
    <property type="entry name" value="LisH"/>
</dbReference>
<dbReference type="AlphaFoldDB" id="A0A9J2PQS5"/>
<reference evidence="6" key="1">
    <citation type="submission" date="2023-03" db="UniProtKB">
        <authorList>
            <consortium name="WormBaseParasite"/>
        </authorList>
    </citation>
    <scope>IDENTIFICATION</scope>
</reference>
<protein>
    <submittedName>
        <fullName evidence="6">LisH domain-containing protein</fullName>
    </submittedName>
</protein>
<evidence type="ECO:0000256" key="3">
    <source>
        <dbReference type="PROSITE-ProRule" id="PRU00221"/>
    </source>
</evidence>
<feature type="region of interest" description="Disordered" evidence="4">
    <location>
        <begin position="67"/>
        <end position="113"/>
    </location>
</feature>
<evidence type="ECO:0000313" key="5">
    <source>
        <dbReference type="Proteomes" id="UP000036681"/>
    </source>
</evidence>
<proteinExistence type="predicted"/>
<accession>A0A9J2PQS5</accession>
<dbReference type="GO" id="GO:0043161">
    <property type="term" value="P:proteasome-mediated ubiquitin-dependent protein catabolic process"/>
    <property type="evidence" value="ECO:0007669"/>
    <property type="project" value="TreeGrafter"/>
</dbReference>
<dbReference type="InterPro" id="IPR001680">
    <property type="entry name" value="WD40_rpt"/>
</dbReference>
<dbReference type="PROSITE" id="PS50896">
    <property type="entry name" value="LISH"/>
    <property type="match status" value="1"/>
</dbReference>
<dbReference type="InterPro" id="IPR051350">
    <property type="entry name" value="WD_repeat-ST_regulator"/>
</dbReference>
<keyword evidence="2" id="KW-0677">Repeat</keyword>
<dbReference type="GO" id="GO:0034657">
    <property type="term" value="C:GID complex"/>
    <property type="evidence" value="ECO:0007669"/>
    <property type="project" value="TreeGrafter"/>
</dbReference>
<dbReference type="PROSITE" id="PS50082">
    <property type="entry name" value="WD_REPEATS_2"/>
    <property type="match status" value="2"/>
</dbReference>
<dbReference type="PANTHER" id="PTHR22838">
    <property type="entry name" value="WD REPEAT PROTEIN 26-RELATED"/>
    <property type="match status" value="1"/>
</dbReference>
<dbReference type="SUPFAM" id="SSF50978">
    <property type="entry name" value="WD40 repeat-like"/>
    <property type="match status" value="1"/>
</dbReference>
<dbReference type="WBParaSite" id="ALUE_0001240001-mRNA-1">
    <property type="protein sequence ID" value="ALUE_0001240001-mRNA-1"/>
    <property type="gene ID" value="ALUE_0001240001"/>
</dbReference>
<dbReference type="Proteomes" id="UP000036681">
    <property type="component" value="Unplaced"/>
</dbReference>
<evidence type="ECO:0000256" key="1">
    <source>
        <dbReference type="ARBA" id="ARBA00022574"/>
    </source>
</evidence>
<dbReference type="InterPro" id="IPR015943">
    <property type="entry name" value="WD40/YVTN_repeat-like_dom_sf"/>
</dbReference>
<sequence>MSSEVGFSLEVTDSETTSCITSQIDALRGGVFHGARSHSDQLFAPLHSEASRPTTSNTGIVERCAEDADPDAAEEGPPAKKAKKMQTGLQQSSSRSVGQRLKESTLKESLQTARNQSCRSPAVDYSSTISPVSPRCLSVTQVNTIRVIGQYLKNLGMQETVATLFAESGCRLEDSLAVRLRECCLNGEWDLALHIVGKMTPYVSRSSLLSIRVKLLEEKFVELLTKDQTVQALRLLSVDFPSHGSFAERRNFLATLLYVDPNNVDVYAKTGAHRSRQERSALVSDIQQLLPTSVMLPPCRLEQLLKQSWRMQARDCYLHMAERRGPSPEFILEDHQCSWEDFPLFTSQVLSNHQDEVWCAAFSPCGKYLATGAKCGPTLIWKVVNGRTIEPYKSFGGNQNTAVISWSDDSALVAVAAAEDPNTDVHVYDVHKGAVYCTLDNRGNDNTVLSFFAGSHPYRLVCADQKGHFCQYILSDNSAKPSGKFEGYRIRAIHCLKNGTVIAADTHNRVRCYRFSDDSDQTLIQEQSQIISFVVDKTERHILIDTKLHGLRLWDLESATLLRSYTGAPHHDFVVFSTFGGAEHSYIATGSVDDKVHIWSHKSDRLIAKLSGHTGKVNAVAWNPVYPQLLVSCSDDSTIRVWTPFNADNP</sequence>
<feature type="repeat" description="WD" evidence="3">
    <location>
        <begin position="350"/>
        <end position="391"/>
    </location>
</feature>
<evidence type="ECO:0000313" key="6">
    <source>
        <dbReference type="WBParaSite" id="ALUE_0001240001-mRNA-1"/>
    </source>
</evidence>
<dbReference type="PROSITE" id="PS50294">
    <property type="entry name" value="WD_REPEATS_REGION"/>
    <property type="match status" value="1"/>
</dbReference>
<dbReference type="PANTHER" id="PTHR22838:SF0">
    <property type="entry name" value="WD REPEAT-CONTAINING PROTEIN 26"/>
    <property type="match status" value="1"/>
</dbReference>
<dbReference type="InterPro" id="IPR036322">
    <property type="entry name" value="WD40_repeat_dom_sf"/>
</dbReference>
<evidence type="ECO:0000256" key="4">
    <source>
        <dbReference type="SAM" id="MobiDB-lite"/>
    </source>
</evidence>
<name>A0A9J2PQS5_ASCLU</name>
<keyword evidence="5" id="KW-1185">Reference proteome</keyword>